<sequence length="348" mass="39980">MLLRAGAGTKPIKLFSSDQATSLIKYWCKICWYGSHGLTCHARHRMNPRRRIEEFLNTERTNTPMESQENPKEPKLILQVFVNDKQTYNGTIYYDVGDRLRFSCDVLHEPVYVVYRNKIIHQWISGHQHIIPQQGTIRKFDFNIIADDLDNKSSIYCTMDGENINTLQSDIKELIMNPGTSKSDDNIIEYNEEHPTFTCNSKGSYEGKKILPATDSNSYYVCVIINKINESGEEAHYTREIYNKTIFKYIPMQKENNTHNASKLSNTSIIGIGLGVTVCIVLMGIVCLLYVVKKRRAKLQPPRNRDSVSNQVIYADLELSERPSRTILEQENDDTPYAQVIGIVQKNK</sequence>
<name>A0A921ZTC9_MANSE</name>
<dbReference type="Proteomes" id="UP000791440">
    <property type="component" value="Unassembled WGS sequence"/>
</dbReference>
<evidence type="ECO:0000313" key="2">
    <source>
        <dbReference type="EMBL" id="KAG6462893.1"/>
    </source>
</evidence>
<organism evidence="2 3">
    <name type="scientific">Manduca sexta</name>
    <name type="common">Tobacco hawkmoth</name>
    <name type="synonym">Tobacco hornworm</name>
    <dbReference type="NCBI Taxonomy" id="7130"/>
    <lineage>
        <taxon>Eukaryota</taxon>
        <taxon>Metazoa</taxon>
        <taxon>Ecdysozoa</taxon>
        <taxon>Arthropoda</taxon>
        <taxon>Hexapoda</taxon>
        <taxon>Insecta</taxon>
        <taxon>Pterygota</taxon>
        <taxon>Neoptera</taxon>
        <taxon>Endopterygota</taxon>
        <taxon>Lepidoptera</taxon>
        <taxon>Glossata</taxon>
        <taxon>Ditrysia</taxon>
        <taxon>Bombycoidea</taxon>
        <taxon>Sphingidae</taxon>
        <taxon>Sphinginae</taxon>
        <taxon>Sphingini</taxon>
        <taxon>Manduca</taxon>
    </lineage>
</organism>
<reference evidence="2" key="2">
    <citation type="submission" date="2020-12" db="EMBL/GenBank/DDBJ databases">
        <authorList>
            <person name="Kanost M."/>
        </authorList>
    </citation>
    <scope>NUCLEOTIDE SEQUENCE</scope>
</reference>
<feature type="transmembrane region" description="Helical" evidence="1">
    <location>
        <begin position="269"/>
        <end position="292"/>
    </location>
</feature>
<accession>A0A921ZTC9</accession>
<keyword evidence="1" id="KW-0472">Membrane</keyword>
<reference evidence="2" key="1">
    <citation type="journal article" date="2016" name="Insect Biochem. Mol. Biol.">
        <title>Multifaceted biological insights from a draft genome sequence of the tobacco hornworm moth, Manduca sexta.</title>
        <authorList>
            <person name="Kanost M.R."/>
            <person name="Arrese E.L."/>
            <person name="Cao X."/>
            <person name="Chen Y.R."/>
            <person name="Chellapilla S."/>
            <person name="Goldsmith M.R."/>
            <person name="Grosse-Wilde E."/>
            <person name="Heckel D.G."/>
            <person name="Herndon N."/>
            <person name="Jiang H."/>
            <person name="Papanicolaou A."/>
            <person name="Qu J."/>
            <person name="Soulages J.L."/>
            <person name="Vogel H."/>
            <person name="Walters J."/>
            <person name="Waterhouse R.M."/>
            <person name="Ahn S.J."/>
            <person name="Almeida F.C."/>
            <person name="An C."/>
            <person name="Aqrawi P."/>
            <person name="Bretschneider A."/>
            <person name="Bryant W.B."/>
            <person name="Bucks S."/>
            <person name="Chao H."/>
            <person name="Chevignon G."/>
            <person name="Christen J.M."/>
            <person name="Clarke D.F."/>
            <person name="Dittmer N.T."/>
            <person name="Ferguson L.C.F."/>
            <person name="Garavelou S."/>
            <person name="Gordon K.H.J."/>
            <person name="Gunaratna R.T."/>
            <person name="Han Y."/>
            <person name="Hauser F."/>
            <person name="He Y."/>
            <person name="Heidel-Fischer H."/>
            <person name="Hirsh A."/>
            <person name="Hu Y."/>
            <person name="Jiang H."/>
            <person name="Kalra D."/>
            <person name="Klinner C."/>
            <person name="Konig C."/>
            <person name="Kovar C."/>
            <person name="Kroll A.R."/>
            <person name="Kuwar S.S."/>
            <person name="Lee S.L."/>
            <person name="Lehman R."/>
            <person name="Li K."/>
            <person name="Li Z."/>
            <person name="Liang H."/>
            <person name="Lovelace S."/>
            <person name="Lu Z."/>
            <person name="Mansfield J.H."/>
            <person name="McCulloch K.J."/>
            <person name="Mathew T."/>
            <person name="Morton B."/>
            <person name="Muzny D.M."/>
            <person name="Neunemann D."/>
            <person name="Ongeri F."/>
            <person name="Pauchet Y."/>
            <person name="Pu L.L."/>
            <person name="Pyrousis I."/>
            <person name="Rao X.J."/>
            <person name="Redding A."/>
            <person name="Roesel C."/>
            <person name="Sanchez-Gracia A."/>
            <person name="Schaack S."/>
            <person name="Shukla A."/>
            <person name="Tetreau G."/>
            <person name="Wang Y."/>
            <person name="Xiong G.H."/>
            <person name="Traut W."/>
            <person name="Walsh T.K."/>
            <person name="Worley K.C."/>
            <person name="Wu D."/>
            <person name="Wu W."/>
            <person name="Wu Y.Q."/>
            <person name="Zhang X."/>
            <person name="Zou Z."/>
            <person name="Zucker H."/>
            <person name="Briscoe A.D."/>
            <person name="Burmester T."/>
            <person name="Clem R.J."/>
            <person name="Feyereisen R."/>
            <person name="Grimmelikhuijzen C.J.P."/>
            <person name="Hamodrakas S.J."/>
            <person name="Hansson B.S."/>
            <person name="Huguet E."/>
            <person name="Jermiin L.S."/>
            <person name="Lan Q."/>
            <person name="Lehman H.K."/>
            <person name="Lorenzen M."/>
            <person name="Merzendorfer H."/>
            <person name="Michalopoulos I."/>
            <person name="Morton D.B."/>
            <person name="Muthukrishnan S."/>
            <person name="Oakeshott J.G."/>
            <person name="Palmer W."/>
            <person name="Park Y."/>
            <person name="Passarelli A.L."/>
            <person name="Rozas J."/>
            <person name="Schwartz L.M."/>
            <person name="Smith W."/>
            <person name="Southgate A."/>
            <person name="Vilcinskas A."/>
            <person name="Vogt R."/>
            <person name="Wang P."/>
            <person name="Werren J."/>
            <person name="Yu X.Q."/>
            <person name="Zhou J.J."/>
            <person name="Brown S.J."/>
            <person name="Scherer S.E."/>
            <person name="Richards S."/>
            <person name="Blissard G.W."/>
        </authorList>
    </citation>
    <scope>NUCLEOTIDE SEQUENCE</scope>
</reference>
<keyword evidence="1" id="KW-0812">Transmembrane</keyword>
<proteinExistence type="predicted"/>
<evidence type="ECO:0000313" key="3">
    <source>
        <dbReference type="Proteomes" id="UP000791440"/>
    </source>
</evidence>
<dbReference type="OrthoDB" id="7493479at2759"/>
<protein>
    <submittedName>
        <fullName evidence="2">Uncharacterized protein</fullName>
    </submittedName>
</protein>
<gene>
    <name evidence="2" type="ORF">O3G_MSEX013525</name>
</gene>
<dbReference type="EMBL" id="JH668902">
    <property type="protein sequence ID" value="KAG6462893.1"/>
    <property type="molecule type" value="Genomic_DNA"/>
</dbReference>
<keyword evidence="3" id="KW-1185">Reference proteome</keyword>
<evidence type="ECO:0000256" key="1">
    <source>
        <dbReference type="SAM" id="Phobius"/>
    </source>
</evidence>
<comment type="caution">
    <text evidence="2">The sequence shown here is derived from an EMBL/GenBank/DDBJ whole genome shotgun (WGS) entry which is preliminary data.</text>
</comment>
<dbReference type="AlphaFoldDB" id="A0A921ZTC9"/>
<keyword evidence="1" id="KW-1133">Transmembrane helix</keyword>